<reference evidence="2 3" key="1">
    <citation type="submission" date="2018-05" db="EMBL/GenBank/DDBJ databases">
        <title>Streptomyces venezuelae.</title>
        <authorList>
            <person name="Kim W."/>
            <person name="Lee N."/>
            <person name="Cho B.-K."/>
        </authorList>
    </citation>
    <scope>NUCLEOTIDE SEQUENCE [LARGE SCALE GENOMIC DNA]</scope>
    <source>
        <strain evidence="2 3">ATCC 14585</strain>
    </source>
</reference>
<name>A0A5P2CHR6_STRVZ</name>
<feature type="compositionally biased region" description="Polar residues" evidence="1">
    <location>
        <begin position="77"/>
        <end position="91"/>
    </location>
</feature>
<dbReference type="Proteomes" id="UP000324015">
    <property type="component" value="Chromosome"/>
</dbReference>
<evidence type="ECO:0000313" key="3">
    <source>
        <dbReference type="Proteomes" id="UP000324015"/>
    </source>
</evidence>
<feature type="region of interest" description="Disordered" evidence="1">
    <location>
        <begin position="1"/>
        <end position="91"/>
    </location>
</feature>
<evidence type="ECO:0000313" key="2">
    <source>
        <dbReference type="EMBL" id="QES41747.1"/>
    </source>
</evidence>
<gene>
    <name evidence="2" type="ORF">DEJ49_12635</name>
</gene>
<accession>A0A5P2CHR6</accession>
<sequence length="91" mass="9505">MSPGSPGWSRAACRAPTASSAFPRACVESPACPATPGTRPRRVVGTPRYNQYRGDPPPCDRTHRTPPGPPSGRTTGLSTQALALNQPPSLP</sequence>
<evidence type="ECO:0000256" key="1">
    <source>
        <dbReference type="SAM" id="MobiDB-lite"/>
    </source>
</evidence>
<dbReference type="EMBL" id="CP029191">
    <property type="protein sequence ID" value="QES41747.1"/>
    <property type="molecule type" value="Genomic_DNA"/>
</dbReference>
<proteinExistence type="predicted"/>
<organism evidence="2 3">
    <name type="scientific">Streptomyces venezuelae</name>
    <dbReference type="NCBI Taxonomy" id="54571"/>
    <lineage>
        <taxon>Bacteria</taxon>
        <taxon>Bacillati</taxon>
        <taxon>Actinomycetota</taxon>
        <taxon>Actinomycetes</taxon>
        <taxon>Kitasatosporales</taxon>
        <taxon>Streptomycetaceae</taxon>
        <taxon>Streptomyces</taxon>
    </lineage>
</organism>
<dbReference type="AlphaFoldDB" id="A0A5P2CHR6"/>
<protein>
    <submittedName>
        <fullName evidence="2">Uncharacterized protein</fullName>
    </submittedName>
</protein>